<dbReference type="SFLD" id="SFLDS00029">
    <property type="entry name" value="Radical_SAM"/>
    <property type="match status" value="1"/>
</dbReference>
<keyword evidence="7" id="KW-0408">Iron</keyword>
<dbReference type="InterPro" id="IPR017900">
    <property type="entry name" value="4Fe4S_Fe_S_CS"/>
</dbReference>
<name>A0ABZ0JXT0_9GAMM</name>
<dbReference type="PIRSF" id="PIRSF000371">
    <property type="entry name" value="PFL_act_enz"/>
    <property type="match status" value="1"/>
</dbReference>
<protein>
    <submittedName>
        <fullName evidence="10">YjjW family glycine radical enzyme activase</fullName>
    </submittedName>
</protein>
<dbReference type="PANTHER" id="PTHR30352:SF13">
    <property type="entry name" value="GLYCYL-RADICAL ENZYME ACTIVATING ENZYME YJJW-RELATED"/>
    <property type="match status" value="1"/>
</dbReference>
<evidence type="ECO:0000259" key="9">
    <source>
        <dbReference type="PROSITE" id="PS51379"/>
    </source>
</evidence>
<reference evidence="10 11" key="1">
    <citation type="submission" date="2023-10" db="EMBL/GenBank/DDBJ databases">
        <title>Complete genome sequence of Shewanella sp. DAU334.</title>
        <authorList>
            <person name="Lee Y.-S."/>
            <person name="Jeong H.-R."/>
            <person name="Hwang E.-J."/>
            <person name="Choi Y.-L."/>
            <person name="Kim G.-D."/>
        </authorList>
    </citation>
    <scope>NUCLEOTIDE SEQUENCE [LARGE SCALE GENOMIC DNA]</scope>
    <source>
        <strain evidence="10 11">DAU334</strain>
    </source>
</reference>
<evidence type="ECO:0000256" key="3">
    <source>
        <dbReference type="ARBA" id="ARBA00022485"/>
    </source>
</evidence>
<dbReference type="InterPro" id="IPR017896">
    <property type="entry name" value="4Fe4S_Fe-S-bd"/>
</dbReference>
<proteinExistence type="inferred from homology"/>
<evidence type="ECO:0000313" key="10">
    <source>
        <dbReference type="EMBL" id="WOT04963.1"/>
    </source>
</evidence>
<dbReference type="PROSITE" id="PS51379">
    <property type="entry name" value="4FE4S_FER_2"/>
    <property type="match status" value="2"/>
</dbReference>
<accession>A0ABZ0JXT0</accession>
<dbReference type="PANTHER" id="PTHR30352">
    <property type="entry name" value="PYRUVATE FORMATE-LYASE-ACTIVATING ENZYME"/>
    <property type="match status" value="1"/>
</dbReference>
<dbReference type="Proteomes" id="UP001529491">
    <property type="component" value="Chromosome"/>
</dbReference>
<dbReference type="SFLD" id="SFLDG01118">
    <property type="entry name" value="activating_enzymes__group_2"/>
    <property type="match status" value="1"/>
</dbReference>
<dbReference type="InterPro" id="IPR034457">
    <property type="entry name" value="Organic_radical-activating"/>
</dbReference>
<organism evidence="10 11">
    <name type="scientific">Shewanella youngdeokensis</name>
    <dbReference type="NCBI Taxonomy" id="2999068"/>
    <lineage>
        <taxon>Bacteria</taxon>
        <taxon>Pseudomonadati</taxon>
        <taxon>Pseudomonadota</taxon>
        <taxon>Gammaproteobacteria</taxon>
        <taxon>Alteromonadales</taxon>
        <taxon>Shewanellaceae</taxon>
        <taxon>Shewanella</taxon>
    </lineage>
</organism>
<dbReference type="SFLD" id="SFLDF00392">
    <property type="entry name" value="YjjI_activase"/>
    <property type="match status" value="1"/>
</dbReference>
<dbReference type="Gene3D" id="3.20.20.70">
    <property type="entry name" value="Aldolase class I"/>
    <property type="match status" value="1"/>
</dbReference>
<feature type="domain" description="4Fe-4S ferredoxin-type" evidence="9">
    <location>
        <begin position="70"/>
        <end position="99"/>
    </location>
</feature>
<dbReference type="InterPro" id="IPR001989">
    <property type="entry name" value="Radical_activat_CS"/>
</dbReference>
<evidence type="ECO:0000256" key="5">
    <source>
        <dbReference type="ARBA" id="ARBA00022723"/>
    </source>
</evidence>
<dbReference type="RefSeq" id="WP_310472603.1">
    <property type="nucleotide sequence ID" value="NZ_CP136522.1"/>
</dbReference>
<feature type="domain" description="4Fe-4S ferredoxin-type" evidence="9">
    <location>
        <begin position="39"/>
        <end position="66"/>
    </location>
</feature>
<dbReference type="InterPro" id="IPR023912">
    <property type="entry name" value="YjjW_bact"/>
</dbReference>
<dbReference type="InterPro" id="IPR058240">
    <property type="entry name" value="rSAM_sf"/>
</dbReference>
<keyword evidence="11" id="KW-1185">Reference proteome</keyword>
<keyword evidence="3" id="KW-0004">4Fe-4S</keyword>
<keyword evidence="8" id="KW-0411">Iron-sulfur</keyword>
<dbReference type="SFLD" id="SFLDG01066">
    <property type="entry name" value="organic_radical-activating_enz"/>
    <property type="match status" value="1"/>
</dbReference>
<evidence type="ECO:0000256" key="8">
    <source>
        <dbReference type="ARBA" id="ARBA00023014"/>
    </source>
</evidence>
<dbReference type="SUPFAM" id="SSF54862">
    <property type="entry name" value="4Fe-4S ferredoxins"/>
    <property type="match status" value="1"/>
</dbReference>
<evidence type="ECO:0000256" key="4">
    <source>
        <dbReference type="ARBA" id="ARBA00022691"/>
    </source>
</evidence>
<dbReference type="InterPro" id="IPR013785">
    <property type="entry name" value="Aldolase_TIM"/>
</dbReference>
<evidence type="ECO:0000256" key="2">
    <source>
        <dbReference type="ARBA" id="ARBA00009777"/>
    </source>
</evidence>
<sequence>MNKIATVNQIIPFSCVDGPGSRFVIFFQGCNFNCKNCHNPHTIDLCDGCGDCVATCPESALTLVSVNSGNRVIWNKALCSQCDTCLSVCPKQSTPKTLRYNVQQLIELIRSHVHFINGITVSGGEASLQLPFIISLFKAVQASPDLAHLSCMLDSNGSLSLSGWQQVIPYIHGAMIDLKAWQQDTHRYITGRENHRIFNTLKMLVDHAKLYEVRLLHIPQVSDFDTEIDAVAHYLNQLPADVRVKLNAFQHHGVTGDGLKWPACTEVDMLQLANALKARGIKNLVLPAAYI</sequence>
<dbReference type="Gene3D" id="3.30.70.20">
    <property type="match status" value="1"/>
</dbReference>
<dbReference type="NCBIfam" id="TIGR04041">
    <property type="entry name" value="activase_YjjW"/>
    <property type="match status" value="1"/>
</dbReference>
<dbReference type="EMBL" id="CP136522">
    <property type="protein sequence ID" value="WOT04963.1"/>
    <property type="molecule type" value="Genomic_DNA"/>
</dbReference>
<dbReference type="InterPro" id="IPR007197">
    <property type="entry name" value="rSAM"/>
</dbReference>
<evidence type="ECO:0000256" key="6">
    <source>
        <dbReference type="ARBA" id="ARBA00023002"/>
    </source>
</evidence>
<keyword evidence="5" id="KW-0479">Metal-binding</keyword>
<dbReference type="SUPFAM" id="SSF102114">
    <property type="entry name" value="Radical SAM enzymes"/>
    <property type="match status" value="1"/>
</dbReference>
<evidence type="ECO:0000256" key="7">
    <source>
        <dbReference type="ARBA" id="ARBA00023004"/>
    </source>
</evidence>
<keyword evidence="4" id="KW-0949">S-adenosyl-L-methionine</keyword>
<evidence type="ECO:0000313" key="11">
    <source>
        <dbReference type="Proteomes" id="UP001529491"/>
    </source>
</evidence>
<comment type="cofactor">
    <cofactor evidence="1">
        <name>[4Fe-4S] cluster</name>
        <dbReference type="ChEBI" id="CHEBI:49883"/>
    </cofactor>
</comment>
<keyword evidence="6" id="KW-0560">Oxidoreductase</keyword>
<gene>
    <name evidence="10" type="ORF">RGE70_16880</name>
</gene>
<dbReference type="Pfam" id="PF13353">
    <property type="entry name" value="Fer4_12"/>
    <property type="match status" value="1"/>
</dbReference>
<dbReference type="InterPro" id="IPR040074">
    <property type="entry name" value="BssD/PflA/YjjW"/>
</dbReference>
<dbReference type="PROSITE" id="PS00198">
    <property type="entry name" value="4FE4S_FER_1"/>
    <property type="match status" value="2"/>
</dbReference>
<evidence type="ECO:0000256" key="1">
    <source>
        <dbReference type="ARBA" id="ARBA00001966"/>
    </source>
</evidence>
<dbReference type="InterPro" id="IPR012839">
    <property type="entry name" value="Organic_radical_activase"/>
</dbReference>
<comment type="similarity">
    <text evidence="2">Belongs to the organic radical-activating enzymes family.</text>
</comment>
<dbReference type="PROSITE" id="PS01087">
    <property type="entry name" value="RADICAL_ACTIVATING"/>
    <property type="match status" value="1"/>
</dbReference>
<dbReference type="Pfam" id="PF12838">
    <property type="entry name" value="Fer4_7"/>
    <property type="match status" value="1"/>
</dbReference>